<name>A0A3R9EBM7_9BACI</name>
<evidence type="ECO:0000313" key="2">
    <source>
        <dbReference type="EMBL" id="RSD28224.1"/>
    </source>
</evidence>
<comment type="caution">
    <text evidence="2">The sequence shown here is derived from an EMBL/GenBank/DDBJ whole genome shotgun (WGS) entry which is preliminary data.</text>
</comment>
<feature type="transmembrane region" description="Helical" evidence="1">
    <location>
        <begin position="7"/>
        <end position="25"/>
    </location>
</feature>
<dbReference type="EMBL" id="RSFW01000009">
    <property type="protein sequence ID" value="RSD28224.1"/>
    <property type="molecule type" value="Genomic_DNA"/>
</dbReference>
<dbReference type="RefSeq" id="WP_125479309.1">
    <property type="nucleotide sequence ID" value="NZ_RSFW01000009.1"/>
</dbReference>
<organism evidence="2 3">
    <name type="scientific">Mesobacillus subterraneus</name>
    <dbReference type="NCBI Taxonomy" id="285983"/>
    <lineage>
        <taxon>Bacteria</taxon>
        <taxon>Bacillati</taxon>
        <taxon>Bacillota</taxon>
        <taxon>Bacilli</taxon>
        <taxon>Bacillales</taxon>
        <taxon>Bacillaceae</taxon>
        <taxon>Mesobacillus</taxon>
    </lineage>
</organism>
<dbReference type="Proteomes" id="UP000279911">
    <property type="component" value="Unassembled WGS sequence"/>
</dbReference>
<reference evidence="3" key="1">
    <citation type="submission" date="2018-12" db="EMBL/GenBank/DDBJ databases">
        <title>Bacillus chawlae sp. nov., Bacillus glennii sp. nov., and Bacillus saganii sp. nov. Isolated from the Vehicle Assembly Building at Kennedy Space Center where the Viking Spacecraft were Assembled.</title>
        <authorList>
            <person name="Seuylemezian A."/>
            <person name="Vaishampayan P."/>
        </authorList>
    </citation>
    <scope>NUCLEOTIDE SEQUENCE [LARGE SCALE GENOMIC DNA]</scope>
    <source>
        <strain evidence="3">DSM 13966</strain>
    </source>
</reference>
<feature type="transmembrane region" description="Helical" evidence="1">
    <location>
        <begin position="31"/>
        <end position="54"/>
    </location>
</feature>
<sequence length="61" mass="7241">MYPQFMRYYLLVAVVTDIVLIIYLSTLIEEIGFMFFLLMSIVLLTGTIFIYIAFKRRNGKH</sequence>
<accession>A0A3R9EBM7</accession>
<evidence type="ECO:0000256" key="1">
    <source>
        <dbReference type="SAM" id="Phobius"/>
    </source>
</evidence>
<dbReference type="AlphaFoldDB" id="A0A3R9EBM7"/>
<protein>
    <submittedName>
        <fullName evidence="2">Uncharacterized protein</fullName>
    </submittedName>
</protein>
<proteinExistence type="predicted"/>
<gene>
    <name evidence="2" type="ORF">EJA10_07160</name>
</gene>
<keyword evidence="1" id="KW-1133">Transmembrane helix</keyword>
<evidence type="ECO:0000313" key="3">
    <source>
        <dbReference type="Proteomes" id="UP000279911"/>
    </source>
</evidence>
<keyword evidence="1" id="KW-0472">Membrane</keyword>
<keyword evidence="1" id="KW-0812">Transmembrane</keyword>